<dbReference type="GO" id="GO:0070475">
    <property type="term" value="P:rRNA base methylation"/>
    <property type="evidence" value="ECO:0007669"/>
    <property type="project" value="TreeGrafter"/>
</dbReference>
<dbReference type="PANTHER" id="PTHR11265:SF0">
    <property type="entry name" value="12S RRNA N4-METHYLCYTIDINE METHYLTRANSFERASE"/>
    <property type="match status" value="1"/>
</dbReference>
<comment type="similarity">
    <text evidence="1">Belongs to the methyltransferase superfamily. RsmH family.</text>
</comment>
<dbReference type="Pfam" id="PF01795">
    <property type="entry name" value="Methyltransf_5"/>
    <property type="match status" value="1"/>
</dbReference>
<dbReference type="SUPFAM" id="SSF81799">
    <property type="entry name" value="Putative methyltransferase TM0872, insert domain"/>
    <property type="match status" value="1"/>
</dbReference>
<protein>
    <submittedName>
        <fullName evidence="5">16S rRNA (Cytosine(1402)-N(4))-methyltransferase</fullName>
        <ecNumber evidence="5">2.1.1.199</ecNumber>
    </submittedName>
</protein>
<evidence type="ECO:0000256" key="3">
    <source>
        <dbReference type="ARBA" id="ARBA00022679"/>
    </source>
</evidence>
<organism evidence="5">
    <name type="scientific">hydrothermal vent metagenome</name>
    <dbReference type="NCBI Taxonomy" id="652676"/>
    <lineage>
        <taxon>unclassified sequences</taxon>
        <taxon>metagenomes</taxon>
        <taxon>ecological metagenomes</taxon>
    </lineage>
</organism>
<dbReference type="PANTHER" id="PTHR11265">
    <property type="entry name" value="S-ADENOSYL-METHYLTRANSFERASE MRAW"/>
    <property type="match status" value="1"/>
</dbReference>
<dbReference type="CDD" id="cd02440">
    <property type="entry name" value="AdoMet_MTases"/>
    <property type="match status" value="1"/>
</dbReference>
<keyword evidence="2 5" id="KW-0489">Methyltransferase</keyword>
<dbReference type="EC" id="2.1.1.199" evidence="5"/>
<keyword evidence="3 5" id="KW-0808">Transferase</keyword>
<dbReference type="SUPFAM" id="SSF53335">
    <property type="entry name" value="S-adenosyl-L-methionine-dependent methyltransferases"/>
    <property type="match status" value="1"/>
</dbReference>
<dbReference type="Gene3D" id="1.10.150.170">
    <property type="entry name" value="Putative methyltransferase TM0872, insert domain"/>
    <property type="match status" value="1"/>
</dbReference>
<gene>
    <name evidence="5" type="ORF">MNBD_ALPHA06-93</name>
</gene>
<sequence>MSHQPVMLDEVVDAMGLASGKRIVDCTFGAGGYSRAFLQVPGVEVLALDRDPSVLPLAAELTSASQGRFSFHHTAFSGLEAALVAKGWSQVDGIVLDIGVSSMQIDQSARGFSFMQDGPLDMRMSMRGVSAADVVNQMGMADLIRIFRIYGEEKRAKRAAEAIVLIRAQAPIKTTGQLAGLIETALGGRRGRIHPATKVFQALRIFVNDELGELARLLLAAERVLAPAGRLVVVTFHSLEDRLVKTFFRRRAEAPSQGSRFAPAGELAEFLPSFELIQRKVMAASDAEITANRRARSAKLRGAIRTSAPAFDLLPQLAQMPDLALLEASA</sequence>
<dbReference type="InterPro" id="IPR029063">
    <property type="entry name" value="SAM-dependent_MTases_sf"/>
</dbReference>
<evidence type="ECO:0000256" key="2">
    <source>
        <dbReference type="ARBA" id="ARBA00022603"/>
    </source>
</evidence>
<name>A0A3B0RUH7_9ZZZZ</name>
<dbReference type="InterPro" id="IPR023397">
    <property type="entry name" value="SAM-dep_MeTrfase_MraW_recog"/>
</dbReference>
<reference evidence="5" key="1">
    <citation type="submission" date="2018-06" db="EMBL/GenBank/DDBJ databases">
        <authorList>
            <person name="Zhirakovskaya E."/>
        </authorList>
    </citation>
    <scope>NUCLEOTIDE SEQUENCE</scope>
</reference>
<accession>A0A3B0RUH7</accession>
<keyword evidence="4" id="KW-0949">S-adenosyl-L-methionine</keyword>
<dbReference type="EMBL" id="UOEE01000245">
    <property type="protein sequence ID" value="VAV97434.1"/>
    <property type="molecule type" value="Genomic_DNA"/>
</dbReference>
<dbReference type="AlphaFoldDB" id="A0A3B0RUH7"/>
<dbReference type="InterPro" id="IPR002903">
    <property type="entry name" value="RsmH"/>
</dbReference>
<proteinExistence type="inferred from homology"/>
<dbReference type="GO" id="GO:0071424">
    <property type="term" value="F:rRNA (cytosine-N4-)-methyltransferase activity"/>
    <property type="evidence" value="ECO:0007669"/>
    <property type="project" value="TreeGrafter"/>
</dbReference>
<dbReference type="Gene3D" id="3.40.50.150">
    <property type="entry name" value="Vaccinia Virus protein VP39"/>
    <property type="match status" value="1"/>
</dbReference>
<evidence type="ECO:0000256" key="4">
    <source>
        <dbReference type="ARBA" id="ARBA00022691"/>
    </source>
</evidence>
<dbReference type="NCBIfam" id="TIGR00006">
    <property type="entry name" value="16S rRNA (cytosine(1402)-N(4))-methyltransferase RsmH"/>
    <property type="match status" value="1"/>
</dbReference>
<evidence type="ECO:0000256" key="1">
    <source>
        <dbReference type="ARBA" id="ARBA00010396"/>
    </source>
</evidence>
<dbReference type="HAMAP" id="MF_01007">
    <property type="entry name" value="16SrRNA_methyltr_H"/>
    <property type="match status" value="1"/>
</dbReference>
<evidence type="ECO:0000313" key="5">
    <source>
        <dbReference type="EMBL" id="VAV97434.1"/>
    </source>
</evidence>
<dbReference type="PIRSF" id="PIRSF004486">
    <property type="entry name" value="MraW"/>
    <property type="match status" value="1"/>
</dbReference>